<gene>
    <name evidence="1" type="ORF">CFSAN001627_03470</name>
</gene>
<organism evidence="1 2">
    <name type="scientific">Clostridium botulinum CFSAN001627</name>
    <dbReference type="NCBI Taxonomy" id="1232189"/>
    <lineage>
        <taxon>Bacteria</taxon>
        <taxon>Bacillati</taxon>
        <taxon>Bacillota</taxon>
        <taxon>Clostridia</taxon>
        <taxon>Eubacteriales</taxon>
        <taxon>Clostridiaceae</taxon>
        <taxon>Clostridium</taxon>
    </lineage>
</organism>
<dbReference type="PATRIC" id="fig|1232189.3.peg.562"/>
<evidence type="ECO:0000313" key="2">
    <source>
        <dbReference type="Proteomes" id="UP000011944"/>
    </source>
</evidence>
<reference evidence="1 2" key="2">
    <citation type="submission" date="2013-03" db="EMBL/GenBank/DDBJ databases">
        <title>Diversity in Clostridium botulinum.</title>
        <authorList>
            <person name="Timme R.E."/>
            <person name="Allard M."/>
            <person name="Luo Y."/>
            <person name="Strain E."/>
            <person name="Gonzalez-Escalona N."/>
            <person name="Brown E."/>
        </authorList>
    </citation>
    <scope>NUCLEOTIDE SEQUENCE [LARGE SCALE GENOMIC DNA]</scope>
    <source>
        <strain evidence="1 2">CFSAN001627</strain>
    </source>
</reference>
<protein>
    <submittedName>
        <fullName evidence="1">Uncharacterized protein</fullName>
    </submittedName>
</protein>
<evidence type="ECO:0000313" key="1">
    <source>
        <dbReference type="EMBL" id="EKN42945.1"/>
    </source>
</evidence>
<dbReference type="EMBL" id="AMXI01000197">
    <property type="protein sequence ID" value="EKN42945.1"/>
    <property type="molecule type" value="Genomic_DNA"/>
</dbReference>
<name>M1ZZE5_CLOBO</name>
<reference evidence="1 2" key="1">
    <citation type="submission" date="2012-10" db="EMBL/GenBank/DDBJ databases">
        <authorList>
            <person name="Strain E.A."/>
            <person name="Brown E."/>
            <person name="Allard M.W."/>
            <person name="Gonzalez-Escalona N."/>
            <person name="Timme R."/>
        </authorList>
    </citation>
    <scope>NUCLEOTIDE SEQUENCE [LARGE SCALE GENOMIC DNA]</scope>
    <source>
        <strain evidence="1 2">CFSAN001627</strain>
    </source>
</reference>
<dbReference type="Proteomes" id="UP000011944">
    <property type="component" value="Unassembled WGS sequence"/>
</dbReference>
<proteinExistence type="predicted"/>
<sequence>MEIMQKQEFNNLKIEQQIQYINNLLEEGYTLTKACKSIGIARSTIGGRFSKEGYKYNEILHLYCKNNANVEEVIKPKEITLENTLQKQDNINNANIMQNTLTEIMPVLLEMVEWYKNKNNLEERAIDLEPIEINLNAKELGGAISTHSLRCYESAYVEFQKTCEQYKGYKKQDLLSSALLEFAKKYRK</sequence>
<comment type="caution">
    <text evidence="1">The sequence shown here is derived from an EMBL/GenBank/DDBJ whole genome shotgun (WGS) entry which is preliminary data.</text>
</comment>
<dbReference type="AlphaFoldDB" id="M1ZZE5"/>
<accession>M1ZZE5</accession>